<evidence type="ECO:0000313" key="7">
    <source>
        <dbReference type="Proteomes" id="UP000000311"/>
    </source>
</evidence>
<dbReference type="GO" id="GO:0005669">
    <property type="term" value="C:transcription factor TFIID complex"/>
    <property type="evidence" value="ECO:0007669"/>
    <property type="project" value="TreeGrafter"/>
</dbReference>
<gene>
    <name evidence="6" type="ORF">EAG_01334</name>
</gene>
<organism evidence="7">
    <name type="scientific">Camponotus floridanus</name>
    <name type="common">Florida carpenter ant</name>
    <dbReference type="NCBI Taxonomy" id="104421"/>
    <lineage>
        <taxon>Eukaryota</taxon>
        <taxon>Metazoa</taxon>
        <taxon>Ecdysozoa</taxon>
        <taxon>Arthropoda</taxon>
        <taxon>Hexapoda</taxon>
        <taxon>Insecta</taxon>
        <taxon>Pterygota</taxon>
        <taxon>Neoptera</taxon>
        <taxon>Endopterygota</taxon>
        <taxon>Hymenoptera</taxon>
        <taxon>Apocrita</taxon>
        <taxon>Aculeata</taxon>
        <taxon>Formicoidea</taxon>
        <taxon>Formicidae</taxon>
        <taxon>Formicinae</taxon>
        <taxon>Camponotus</taxon>
    </lineage>
</organism>
<evidence type="ECO:0000313" key="6">
    <source>
        <dbReference type="EMBL" id="EFN63416.1"/>
    </source>
</evidence>
<accession>E2AT24</accession>
<protein>
    <submittedName>
        <fullName evidence="6">Transcription initiation factor TFIID subunit 3</fullName>
    </submittedName>
</protein>
<dbReference type="SMART" id="SM00576">
    <property type="entry name" value="BTP"/>
    <property type="match status" value="1"/>
</dbReference>
<dbReference type="Proteomes" id="UP000000311">
    <property type="component" value="Unassembled WGS sequence"/>
</dbReference>
<dbReference type="CDD" id="cd22916">
    <property type="entry name" value="HFD_TAF3"/>
    <property type="match status" value="1"/>
</dbReference>
<keyword evidence="4" id="KW-0539">Nucleus</keyword>
<keyword evidence="3" id="KW-0804">Transcription</keyword>
<reference evidence="6 7" key="1">
    <citation type="journal article" date="2010" name="Science">
        <title>Genomic comparison of the ants Camponotus floridanus and Harpegnathos saltator.</title>
        <authorList>
            <person name="Bonasio R."/>
            <person name="Zhang G."/>
            <person name="Ye C."/>
            <person name="Mutti N.S."/>
            <person name="Fang X."/>
            <person name="Qin N."/>
            <person name="Donahue G."/>
            <person name="Yang P."/>
            <person name="Li Q."/>
            <person name="Li C."/>
            <person name="Zhang P."/>
            <person name="Huang Z."/>
            <person name="Berger S.L."/>
            <person name="Reinberg D."/>
            <person name="Wang J."/>
            <person name="Liebig J."/>
        </authorList>
    </citation>
    <scope>NUCLEOTIDE SEQUENCE [LARGE SCALE GENOMIC DNA]</scope>
    <source>
        <strain evidence="7">C129</strain>
    </source>
</reference>
<evidence type="ECO:0000256" key="4">
    <source>
        <dbReference type="ARBA" id="ARBA00023242"/>
    </source>
</evidence>
<feature type="domain" description="Bromodomain associated" evidence="5">
    <location>
        <begin position="3"/>
        <end position="79"/>
    </location>
</feature>
<keyword evidence="6" id="KW-0396">Initiation factor</keyword>
<dbReference type="Gene3D" id="1.10.20.10">
    <property type="entry name" value="Histone, subunit A"/>
    <property type="match status" value="1"/>
</dbReference>
<dbReference type="OrthoDB" id="436852at2759"/>
<evidence type="ECO:0000256" key="2">
    <source>
        <dbReference type="ARBA" id="ARBA00023015"/>
    </source>
</evidence>
<sequence length="187" mass="21752">MSGEYSRNILKIVVAQICQMIGWHSINSTPLEFMVDLMQEYLLRVSRLTHQYAEVLGRTEPNLDDLGLTFQHMNIDIQELIEYVKNVDSIPYPIQIPQYPVRRENHLNFLKPGSREVVTRSVHIHEHLPAMYPDTEAHMSERYPKDIHRISIGDRDILWMSFGHLLDMCAVRVMILVGEMKCSTGSF</sequence>
<dbReference type="AlphaFoldDB" id="E2AT24"/>
<dbReference type="InParanoid" id="E2AT24"/>
<dbReference type="GO" id="GO:0045944">
    <property type="term" value="P:positive regulation of transcription by RNA polymerase II"/>
    <property type="evidence" value="ECO:0007669"/>
    <property type="project" value="TreeGrafter"/>
</dbReference>
<dbReference type="STRING" id="104421.E2AT24"/>
<dbReference type="EMBL" id="GL442456">
    <property type="protein sequence ID" value="EFN63416.1"/>
    <property type="molecule type" value="Genomic_DNA"/>
</dbReference>
<evidence type="ECO:0000256" key="3">
    <source>
        <dbReference type="ARBA" id="ARBA00023163"/>
    </source>
</evidence>
<dbReference type="PANTHER" id="PTHR46452:SF1">
    <property type="entry name" value="TRANSCRIPTION INITIATION FACTOR TFIID SUBUNIT 3"/>
    <property type="match status" value="1"/>
</dbReference>
<keyword evidence="6" id="KW-0648">Protein biosynthesis</keyword>
<dbReference type="GO" id="GO:0002039">
    <property type="term" value="F:p53 binding"/>
    <property type="evidence" value="ECO:0007669"/>
    <property type="project" value="TreeGrafter"/>
</dbReference>
<dbReference type="InterPro" id="IPR006565">
    <property type="entry name" value="BTP"/>
</dbReference>
<keyword evidence="2" id="KW-0805">Transcription regulation</keyword>
<dbReference type="GO" id="GO:0003743">
    <property type="term" value="F:translation initiation factor activity"/>
    <property type="evidence" value="ECO:0007669"/>
    <property type="project" value="UniProtKB-KW"/>
</dbReference>
<dbReference type="PANTHER" id="PTHR46452">
    <property type="entry name" value="TRANSCRIPTION INITIATION FACTOR TFIID SUBUNIT 3"/>
    <property type="match status" value="1"/>
</dbReference>
<proteinExistence type="predicted"/>
<evidence type="ECO:0000259" key="5">
    <source>
        <dbReference type="SMART" id="SM00576"/>
    </source>
</evidence>
<dbReference type="OMA" id="MAECEPA"/>
<name>E2AT24_CAMFO</name>
<comment type="subcellular location">
    <subcellularLocation>
        <location evidence="1">Nucleus</location>
    </subcellularLocation>
</comment>
<keyword evidence="7" id="KW-1185">Reference proteome</keyword>
<dbReference type="GO" id="GO:0046982">
    <property type="term" value="F:protein heterodimerization activity"/>
    <property type="evidence" value="ECO:0007669"/>
    <property type="project" value="InterPro"/>
</dbReference>
<evidence type="ECO:0000256" key="1">
    <source>
        <dbReference type="ARBA" id="ARBA00004123"/>
    </source>
</evidence>
<dbReference type="Pfam" id="PF07524">
    <property type="entry name" value="Bromo_TP"/>
    <property type="match status" value="1"/>
</dbReference>
<dbReference type="InterPro" id="IPR009072">
    <property type="entry name" value="Histone-fold"/>
</dbReference>